<reference evidence="1" key="1">
    <citation type="submission" date="2015-05" db="UniProtKB">
        <authorList>
            <consortium name="EnsemblMetazoa"/>
        </authorList>
    </citation>
    <scope>IDENTIFICATION</scope>
</reference>
<dbReference type="HOGENOM" id="CLU_1197462_0_0_1"/>
<sequence length="29" mass="3292">MLWLPPISLITGIIGDYLTDFVKPHLPLQ</sequence>
<evidence type="ECO:0000313" key="1">
    <source>
        <dbReference type="EnsemblMetazoa" id="RPRC002333-PA"/>
    </source>
</evidence>
<keyword evidence="2" id="KW-1185">Reference proteome</keyword>
<accession>T1HE61</accession>
<dbReference type="AlphaFoldDB" id="T1HE61"/>
<dbReference type="InParanoid" id="T1HE61"/>
<dbReference type="Proteomes" id="UP000015103">
    <property type="component" value="Unassembled WGS sequence"/>
</dbReference>
<dbReference type="EMBL" id="ACPB03037402">
    <property type="status" value="NOT_ANNOTATED_CDS"/>
    <property type="molecule type" value="Genomic_DNA"/>
</dbReference>
<evidence type="ECO:0000313" key="2">
    <source>
        <dbReference type="Proteomes" id="UP000015103"/>
    </source>
</evidence>
<name>T1HE61_RHOPR</name>
<dbReference type="EnsemblMetazoa" id="RPRC002333-RA">
    <property type="protein sequence ID" value="RPRC002333-PA"/>
    <property type="gene ID" value="RPRC002333"/>
</dbReference>
<proteinExistence type="predicted"/>
<dbReference type="VEuPathDB" id="VectorBase:RPRC002333"/>
<protein>
    <submittedName>
        <fullName evidence="1">Uncharacterized protein</fullName>
    </submittedName>
</protein>
<organism evidence="1 2">
    <name type="scientific">Rhodnius prolixus</name>
    <name type="common">Triatomid bug</name>
    <dbReference type="NCBI Taxonomy" id="13249"/>
    <lineage>
        <taxon>Eukaryota</taxon>
        <taxon>Metazoa</taxon>
        <taxon>Ecdysozoa</taxon>
        <taxon>Arthropoda</taxon>
        <taxon>Hexapoda</taxon>
        <taxon>Insecta</taxon>
        <taxon>Pterygota</taxon>
        <taxon>Neoptera</taxon>
        <taxon>Paraneoptera</taxon>
        <taxon>Hemiptera</taxon>
        <taxon>Heteroptera</taxon>
        <taxon>Panheteroptera</taxon>
        <taxon>Cimicomorpha</taxon>
        <taxon>Reduviidae</taxon>
        <taxon>Triatominae</taxon>
        <taxon>Rhodnius</taxon>
    </lineage>
</organism>